<comment type="catalytic activity">
    <reaction evidence="11">
        <text>2-cis-(+)-abscisate + reduced [NADPH--hemoprotein reductase] + O2 = (+)-8'-hydroxyabscisate + oxidized [NADPH--hemoprotein reductase] + H2O + H(+)</text>
        <dbReference type="Rhea" id="RHEA:12897"/>
        <dbReference type="Rhea" id="RHEA-COMP:11964"/>
        <dbReference type="Rhea" id="RHEA-COMP:11965"/>
        <dbReference type="ChEBI" id="CHEBI:15377"/>
        <dbReference type="ChEBI" id="CHEBI:15378"/>
        <dbReference type="ChEBI" id="CHEBI:15379"/>
        <dbReference type="ChEBI" id="CHEBI:37569"/>
        <dbReference type="ChEBI" id="CHEBI:57618"/>
        <dbReference type="ChEBI" id="CHEBI:58210"/>
        <dbReference type="ChEBI" id="CHEBI:58490"/>
        <dbReference type="EC" id="1.14.14.137"/>
    </reaction>
</comment>
<evidence type="ECO:0000256" key="7">
    <source>
        <dbReference type="ARBA" id="ARBA00023002"/>
    </source>
</evidence>
<keyword evidence="8 14" id="KW-0408">Iron</keyword>
<dbReference type="AlphaFoldDB" id="A0A8T2S9R0"/>
<evidence type="ECO:0000256" key="6">
    <source>
        <dbReference type="ARBA" id="ARBA00022989"/>
    </source>
</evidence>
<evidence type="ECO:0000256" key="14">
    <source>
        <dbReference type="PIRSR" id="PIRSR602401-1"/>
    </source>
</evidence>
<keyword evidence="9 15" id="KW-0503">Monooxygenase</keyword>
<evidence type="ECO:0000256" key="9">
    <source>
        <dbReference type="ARBA" id="ARBA00023033"/>
    </source>
</evidence>
<dbReference type="InterPro" id="IPR002401">
    <property type="entry name" value="Cyt_P450_E_grp-I"/>
</dbReference>
<dbReference type="PRINTS" id="PR00385">
    <property type="entry name" value="P450"/>
</dbReference>
<dbReference type="Proteomes" id="UP000825935">
    <property type="component" value="Chromosome 21"/>
</dbReference>
<evidence type="ECO:0000256" key="2">
    <source>
        <dbReference type="ARBA" id="ARBA00010617"/>
    </source>
</evidence>
<dbReference type="PANTHER" id="PTHR24286">
    <property type="entry name" value="CYTOCHROME P450 26"/>
    <property type="match status" value="1"/>
</dbReference>
<gene>
    <name evidence="16" type="ORF">KP509_21G027300</name>
</gene>
<dbReference type="FunFam" id="1.10.630.10:FF:000014">
    <property type="entry name" value="Abscisic acid 8"/>
    <property type="match status" value="1"/>
</dbReference>
<comment type="cofactor">
    <cofactor evidence="14">
        <name>heme</name>
        <dbReference type="ChEBI" id="CHEBI:30413"/>
    </cofactor>
</comment>
<reference evidence="16" key="1">
    <citation type="submission" date="2021-08" db="EMBL/GenBank/DDBJ databases">
        <title>WGS assembly of Ceratopteris richardii.</title>
        <authorList>
            <person name="Marchant D.B."/>
            <person name="Chen G."/>
            <person name="Jenkins J."/>
            <person name="Shu S."/>
            <person name="Leebens-Mack J."/>
            <person name="Grimwood J."/>
            <person name="Schmutz J."/>
            <person name="Soltis P."/>
            <person name="Soltis D."/>
            <person name="Chen Z.-H."/>
        </authorList>
    </citation>
    <scope>NUCLEOTIDE SEQUENCE</scope>
    <source>
        <strain evidence="16">Whitten #5841</strain>
        <tissue evidence="16">Leaf</tissue>
    </source>
</reference>
<evidence type="ECO:0000256" key="1">
    <source>
        <dbReference type="ARBA" id="ARBA00004167"/>
    </source>
</evidence>
<evidence type="ECO:0000256" key="12">
    <source>
        <dbReference type="ARBA" id="ARBA00060633"/>
    </source>
</evidence>
<comment type="pathway">
    <text evidence="12">Plant hormone degradation; abscisic acid degradation.</text>
</comment>
<dbReference type="InterPro" id="IPR036396">
    <property type="entry name" value="Cyt_P450_sf"/>
</dbReference>
<evidence type="ECO:0000256" key="3">
    <source>
        <dbReference type="ARBA" id="ARBA00022617"/>
    </source>
</evidence>
<comment type="similarity">
    <text evidence="2 15">Belongs to the cytochrome P450 family.</text>
</comment>
<keyword evidence="6" id="KW-1133">Transmembrane helix</keyword>
<dbReference type="InterPro" id="IPR017972">
    <property type="entry name" value="Cyt_P450_CS"/>
</dbReference>
<evidence type="ECO:0000313" key="16">
    <source>
        <dbReference type="EMBL" id="KAH7314921.1"/>
    </source>
</evidence>
<evidence type="ECO:0000256" key="13">
    <source>
        <dbReference type="ARBA" id="ARBA00066338"/>
    </source>
</evidence>
<keyword evidence="17" id="KW-1185">Reference proteome</keyword>
<proteinExistence type="inferred from homology"/>
<dbReference type="PROSITE" id="PS00086">
    <property type="entry name" value="CYTOCHROME_P450"/>
    <property type="match status" value="1"/>
</dbReference>
<dbReference type="EMBL" id="CM035426">
    <property type="protein sequence ID" value="KAH7314921.1"/>
    <property type="molecule type" value="Genomic_DNA"/>
</dbReference>
<dbReference type="GO" id="GO:0010295">
    <property type="term" value="F:(+)-abscisic acid 8'-hydroxylase activity"/>
    <property type="evidence" value="ECO:0007669"/>
    <property type="project" value="UniProtKB-EC"/>
</dbReference>
<evidence type="ECO:0000256" key="5">
    <source>
        <dbReference type="ARBA" id="ARBA00022723"/>
    </source>
</evidence>
<keyword evidence="4" id="KW-0812">Transmembrane</keyword>
<keyword evidence="7 15" id="KW-0560">Oxidoreductase</keyword>
<accession>A0A8T2S9R0</accession>
<comment type="caution">
    <text evidence="16">The sequence shown here is derived from an EMBL/GenBank/DDBJ whole genome shotgun (WGS) entry which is preliminary data.</text>
</comment>
<evidence type="ECO:0000256" key="10">
    <source>
        <dbReference type="ARBA" id="ARBA00023136"/>
    </source>
</evidence>
<feature type="binding site" description="axial binding residue" evidence="14">
    <location>
        <position position="417"/>
    </location>
    <ligand>
        <name>heme</name>
        <dbReference type="ChEBI" id="CHEBI:30413"/>
    </ligand>
    <ligandPart>
        <name>Fe</name>
        <dbReference type="ChEBI" id="CHEBI:18248"/>
    </ligandPart>
</feature>
<dbReference type="SUPFAM" id="SSF48264">
    <property type="entry name" value="Cytochrome P450"/>
    <property type="match status" value="1"/>
</dbReference>
<evidence type="ECO:0000256" key="4">
    <source>
        <dbReference type="ARBA" id="ARBA00022692"/>
    </source>
</evidence>
<dbReference type="GO" id="GO:0005506">
    <property type="term" value="F:iron ion binding"/>
    <property type="evidence" value="ECO:0007669"/>
    <property type="project" value="InterPro"/>
</dbReference>
<dbReference type="Pfam" id="PF00067">
    <property type="entry name" value="p450"/>
    <property type="match status" value="1"/>
</dbReference>
<evidence type="ECO:0000256" key="8">
    <source>
        <dbReference type="ARBA" id="ARBA00023004"/>
    </source>
</evidence>
<dbReference type="EC" id="1.14.14.137" evidence="13"/>
<dbReference type="CDD" id="cd11043">
    <property type="entry name" value="CYP90-like"/>
    <property type="match status" value="1"/>
</dbReference>
<keyword evidence="3 14" id="KW-0349">Heme</keyword>
<dbReference type="PRINTS" id="PR00463">
    <property type="entry name" value="EP450I"/>
</dbReference>
<dbReference type="OMA" id="WDGQFVN"/>
<dbReference type="OrthoDB" id="1372046at2759"/>
<name>A0A8T2S9R0_CERRI</name>
<comment type="subcellular location">
    <subcellularLocation>
        <location evidence="1">Membrane</location>
        <topology evidence="1">Single-pass membrane protein</topology>
    </subcellularLocation>
</comment>
<dbReference type="GO" id="GO:0016020">
    <property type="term" value="C:membrane"/>
    <property type="evidence" value="ECO:0007669"/>
    <property type="project" value="UniProtKB-SubCell"/>
</dbReference>
<dbReference type="InterPro" id="IPR001128">
    <property type="entry name" value="Cyt_P450"/>
</dbReference>
<dbReference type="GO" id="GO:0016125">
    <property type="term" value="P:sterol metabolic process"/>
    <property type="evidence" value="ECO:0007669"/>
    <property type="project" value="TreeGrafter"/>
</dbReference>
<dbReference type="GO" id="GO:0020037">
    <property type="term" value="F:heme binding"/>
    <property type="evidence" value="ECO:0007669"/>
    <property type="project" value="InterPro"/>
</dbReference>
<organism evidence="16 17">
    <name type="scientific">Ceratopteris richardii</name>
    <name type="common">Triangle waterfern</name>
    <dbReference type="NCBI Taxonomy" id="49495"/>
    <lineage>
        <taxon>Eukaryota</taxon>
        <taxon>Viridiplantae</taxon>
        <taxon>Streptophyta</taxon>
        <taxon>Embryophyta</taxon>
        <taxon>Tracheophyta</taxon>
        <taxon>Polypodiopsida</taxon>
        <taxon>Polypodiidae</taxon>
        <taxon>Polypodiales</taxon>
        <taxon>Pteridineae</taxon>
        <taxon>Pteridaceae</taxon>
        <taxon>Parkerioideae</taxon>
        <taxon>Ceratopteris</taxon>
    </lineage>
</organism>
<protein>
    <recommendedName>
        <fullName evidence="13">(+)-abscisic acid 8'-hydroxylase</fullName>
        <ecNumber evidence="13">1.14.14.137</ecNumber>
    </recommendedName>
</protein>
<evidence type="ECO:0000313" key="17">
    <source>
        <dbReference type="Proteomes" id="UP000825935"/>
    </source>
</evidence>
<sequence>MGAMAVAMSLGLVLLGGFLCRLLEDYILQRRSKKLPPGRMGWPYIGETLQLYSGKPNSFFASKQKRYGDVFKTHILGCPCVMIASPEAARFVLVTQAHLFKPTFPASKQRMIGPQALFFHEGPYHAKLRKLVVSSFTPESIRGMVSDIEDLVLATLDTWEGKKINTFAEMKKFAFKVGLMKIFGREASIDIADLNQAYLNLEKGYNSMPVNVPGTKFNTSMKARQHLSKMIEKVIQERRVRAKERPELPNLLQTLLDHEDETGRLSHEQVVDNIIGIIFASRDTTASVLTWLIKFLRSRSTLLESVTVEQEGIQLKKPDSDRKLTWEDMKCMRLTTRVIHETLRVATVLSFTFREAVEDVEYKGYVIPKGWKVLPLFRNIHHNPEFFPDPHTFDPSRFEVPPKPNTFMPFGNGVHSCPGSELAKLEMLIFIHHLTTKYRWDLDESKTGIEYSPFQVPQEGLPITVERK</sequence>
<dbReference type="Gene3D" id="1.10.630.10">
    <property type="entry name" value="Cytochrome P450"/>
    <property type="match status" value="1"/>
</dbReference>
<keyword evidence="5 14" id="KW-0479">Metal-binding</keyword>
<keyword evidence="10" id="KW-0472">Membrane</keyword>
<evidence type="ECO:0000256" key="11">
    <source>
        <dbReference type="ARBA" id="ARBA00050609"/>
    </source>
</evidence>
<dbReference type="PANTHER" id="PTHR24286:SF376">
    <property type="entry name" value="ABSCISIC ACID 8'-HYDROXYLASE 4"/>
    <property type="match status" value="1"/>
</dbReference>
<evidence type="ECO:0000256" key="15">
    <source>
        <dbReference type="RuleBase" id="RU000461"/>
    </source>
</evidence>